<dbReference type="EMBL" id="SSFD01000274">
    <property type="protein sequence ID" value="TXH81529.1"/>
    <property type="molecule type" value="Genomic_DNA"/>
</dbReference>
<feature type="signal peptide" evidence="1">
    <location>
        <begin position="1"/>
        <end position="24"/>
    </location>
</feature>
<evidence type="ECO:0000313" key="3">
    <source>
        <dbReference type="Proteomes" id="UP000321192"/>
    </source>
</evidence>
<comment type="caution">
    <text evidence="2">The sequence shown here is derived from an EMBL/GenBank/DDBJ whole genome shotgun (WGS) entry which is preliminary data.</text>
</comment>
<accession>A0A5C7SDQ0</accession>
<protein>
    <recommendedName>
        <fullName evidence="4">DUF3313 domain-containing protein</fullName>
    </recommendedName>
</protein>
<dbReference type="RefSeq" id="WP_276660597.1">
    <property type="nucleotide sequence ID" value="NZ_SSFD01000274.1"/>
</dbReference>
<name>A0A5C7SDQ0_THASP</name>
<evidence type="ECO:0008006" key="4">
    <source>
        <dbReference type="Google" id="ProtNLM"/>
    </source>
</evidence>
<proteinExistence type="predicted"/>
<dbReference type="PROSITE" id="PS51257">
    <property type="entry name" value="PROKAR_LIPOPROTEIN"/>
    <property type="match status" value="1"/>
</dbReference>
<gene>
    <name evidence="2" type="ORF">E6Q80_17060</name>
</gene>
<organism evidence="2 3">
    <name type="scientific">Thauera aminoaromatica</name>
    <dbReference type="NCBI Taxonomy" id="164330"/>
    <lineage>
        <taxon>Bacteria</taxon>
        <taxon>Pseudomonadati</taxon>
        <taxon>Pseudomonadota</taxon>
        <taxon>Betaproteobacteria</taxon>
        <taxon>Rhodocyclales</taxon>
        <taxon>Zoogloeaceae</taxon>
        <taxon>Thauera</taxon>
    </lineage>
</organism>
<evidence type="ECO:0000256" key="1">
    <source>
        <dbReference type="SAM" id="SignalP"/>
    </source>
</evidence>
<keyword evidence="1" id="KW-0732">Signal</keyword>
<feature type="chain" id="PRO_5023091417" description="DUF3313 domain-containing protein" evidence="1">
    <location>
        <begin position="25"/>
        <end position="372"/>
    </location>
</feature>
<sequence>MTTRSGMRIAVAVAGVLACVAAQAADGPEIKAEDVDSFRKYPKVALVGYAVEYQNFLVKASSSWGSSSSSITEFTLAGVSPAAMQAATDRLYADLMARLEASGVEMVKLDEIRQDPLCANLKGEKPEPSPIEVGFTHDKSKGFKNSKALVFSPAGLPWHRPSTNEESTRFSAADKMGATLSRAFSGQKEVREVEDELAKARGITLLKAYYVVGFGKAGGSVSELTRFNFLNNRSEKTVSASANAAAELYLDKTDTRLALRVPGETSSFRLRNNSSPSADGSGFFRLDKKLSAGADFAVEAPQSSNSTETQVGNAVSVTLAVIGGLAGMRGVGTTSTQEFTVTADEKRYIDTVEAMVRSVQGEFVDRLKAARQ</sequence>
<evidence type="ECO:0000313" key="2">
    <source>
        <dbReference type="EMBL" id="TXH81529.1"/>
    </source>
</evidence>
<reference evidence="2 3" key="1">
    <citation type="submission" date="2018-09" db="EMBL/GenBank/DDBJ databases">
        <title>Metagenome Assembled Genomes from an Advanced Water Purification Facility.</title>
        <authorList>
            <person name="Stamps B.W."/>
            <person name="Spear J.R."/>
        </authorList>
    </citation>
    <scope>NUCLEOTIDE SEQUENCE [LARGE SCALE GENOMIC DNA]</scope>
    <source>
        <strain evidence="2">Bin_27_1</strain>
    </source>
</reference>
<dbReference type="AlphaFoldDB" id="A0A5C7SDQ0"/>
<dbReference type="Proteomes" id="UP000321192">
    <property type="component" value="Unassembled WGS sequence"/>
</dbReference>